<gene>
    <name evidence="1" type="ORF">SPELUC_LOCUS1784</name>
</gene>
<keyword evidence="2" id="KW-1185">Reference proteome</keyword>
<proteinExistence type="predicted"/>
<evidence type="ECO:0000313" key="1">
    <source>
        <dbReference type="EMBL" id="CAG8473015.1"/>
    </source>
</evidence>
<sequence>MLKFQITNRILQVVRSLVKVIKSKYEDDNDTITVFCTWCKAAKKVNQFTISTQSLRKQTFERHFATNAKSITEDLERFIIAKLLNIKNIFHFGSDGASSTMLRCRTGVAARLKKYNPYLTKNHCIAHQLHLASQDAAEQVPYFKKYDALVKGIYLYFSNSYKRLLTLKLVQNTLEEPKLVLLNIVSTRWLLFSNVIHNFYRSLKSVKEALLEESTTN</sequence>
<organism evidence="1 2">
    <name type="scientific">Cetraspora pellucida</name>
    <dbReference type="NCBI Taxonomy" id="1433469"/>
    <lineage>
        <taxon>Eukaryota</taxon>
        <taxon>Fungi</taxon>
        <taxon>Fungi incertae sedis</taxon>
        <taxon>Mucoromycota</taxon>
        <taxon>Glomeromycotina</taxon>
        <taxon>Glomeromycetes</taxon>
        <taxon>Diversisporales</taxon>
        <taxon>Gigasporaceae</taxon>
        <taxon>Cetraspora</taxon>
    </lineage>
</organism>
<comment type="caution">
    <text evidence="1">The sequence shown here is derived from an EMBL/GenBank/DDBJ whole genome shotgun (WGS) entry which is preliminary data.</text>
</comment>
<accession>A0ACA9KH65</accession>
<dbReference type="Proteomes" id="UP000789366">
    <property type="component" value="Unassembled WGS sequence"/>
</dbReference>
<reference evidence="1" key="1">
    <citation type="submission" date="2021-06" db="EMBL/GenBank/DDBJ databases">
        <authorList>
            <person name="Kallberg Y."/>
            <person name="Tangrot J."/>
            <person name="Rosling A."/>
        </authorList>
    </citation>
    <scope>NUCLEOTIDE SEQUENCE</scope>
    <source>
        <strain evidence="1">28 12/20/2015</strain>
    </source>
</reference>
<protein>
    <submittedName>
        <fullName evidence="1">9693_t:CDS:1</fullName>
    </submittedName>
</protein>
<dbReference type="EMBL" id="CAJVPW010001025">
    <property type="protein sequence ID" value="CAG8473015.1"/>
    <property type="molecule type" value="Genomic_DNA"/>
</dbReference>
<evidence type="ECO:0000313" key="2">
    <source>
        <dbReference type="Proteomes" id="UP000789366"/>
    </source>
</evidence>
<name>A0ACA9KH65_9GLOM</name>